<dbReference type="Proteomes" id="UP001141327">
    <property type="component" value="Unassembled WGS sequence"/>
</dbReference>
<evidence type="ECO:0000313" key="2">
    <source>
        <dbReference type="Proteomes" id="UP001141327"/>
    </source>
</evidence>
<accession>A0ABQ8UHJ1</accession>
<dbReference type="Pfam" id="PF15104">
    <property type="entry name" value="CFAP141"/>
    <property type="match status" value="1"/>
</dbReference>
<evidence type="ECO:0000313" key="1">
    <source>
        <dbReference type="EMBL" id="KAJ4457653.1"/>
    </source>
</evidence>
<dbReference type="EMBL" id="JAPMOS010000042">
    <property type="protein sequence ID" value="KAJ4457653.1"/>
    <property type="molecule type" value="Genomic_DNA"/>
</dbReference>
<dbReference type="InterPro" id="IPR029375">
    <property type="entry name" value="CFAP141"/>
</dbReference>
<proteinExistence type="predicted"/>
<comment type="caution">
    <text evidence="1">The sequence shown here is derived from an EMBL/GenBank/DDBJ whole genome shotgun (WGS) entry which is preliminary data.</text>
</comment>
<name>A0ABQ8UHJ1_9EUKA</name>
<reference evidence="1" key="1">
    <citation type="journal article" date="2022" name="bioRxiv">
        <title>Genomics of Preaxostyla Flagellates Illuminates Evolutionary Transitions and the Path Towards Mitochondrial Loss.</title>
        <authorList>
            <person name="Novak L.V.F."/>
            <person name="Treitli S.C."/>
            <person name="Pyrih J."/>
            <person name="Halakuc P."/>
            <person name="Pipaliya S.V."/>
            <person name="Vacek V."/>
            <person name="Brzon O."/>
            <person name="Soukal P."/>
            <person name="Eme L."/>
            <person name="Dacks J.B."/>
            <person name="Karnkowska A."/>
            <person name="Elias M."/>
            <person name="Hampl V."/>
        </authorList>
    </citation>
    <scope>NUCLEOTIDE SEQUENCE</scope>
    <source>
        <strain evidence="1">RCP-MX</strain>
    </source>
</reference>
<protein>
    <submittedName>
        <fullName evidence="1">Uncharacterized protein</fullName>
    </submittedName>
</protein>
<gene>
    <name evidence="1" type="ORF">PAPYR_6788</name>
</gene>
<sequence>MQGARDHMIPERLRHVIERDNQRQTIQASMHDQAKAMSVAVWETSLRGKIASKEEKRRQAEIQEEIRLTAEENLRVRRERLRQLFDHDALIIEKELADRGLAIWRQRS</sequence>
<keyword evidence="2" id="KW-1185">Reference proteome</keyword>
<organism evidence="1 2">
    <name type="scientific">Paratrimastix pyriformis</name>
    <dbReference type="NCBI Taxonomy" id="342808"/>
    <lineage>
        <taxon>Eukaryota</taxon>
        <taxon>Metamonada</taxon>
        <taxon>Preaxostyla</taxon>
        <taxon>Paratrimastigidae</taxon>
        <taxon>Paratrimastix</taxon>
    </lineage>
</organism>